<feature type="compositionally biased region" description="Basic and acidic residues" evidence="1">
    <location>
        <begin position="10"/>
        <end position="41"/>
    </location>
</feature>
<dbReference type="HOGENOM" id="CLU_1716778_0_0_1"/>
<dbReference type="KEGG" id="ptm:GSPATT00038022001"/>
<dbReference type="EMBL" id="CT868070">
    <property type="protein sequence ID" value="CAK69582.1"/>
    <property type="molecule type" value="Genomic_DNA"/>
</dbReference>
<feature type="region of interest" description="Disordered" evidence="1">
    <location>
        <begin position="1"/>
        <end position="51"/>
    </location>
</feature>
<feature type="compositionally biased region" description="Low complexity" evidence="1">
    <location>
        <begin position="42"/>
        <end position="51"/>
    </location>
</feature>
<evidence type="ECO:0000256" key="1">
    <source>
        <dbReference type="SAM" id="MobiDB-lite"/>
    </source>
</evidence>
<evidence type="ECO:0000313" key="3">
    <source>
        <dbReference type="Proteomes" id="UP000000600"/>
    </source>
</evidence>
<dbReference type="GeneID" id="5022764"/>
<gene>
    <name evidence="2" type="ORF">GSPATT00038022001</name>
</gene>
<evidence type="ECO:0000313" key="2">
    <source>
        <dbReference type="EMBL" id="CAK69582.1"/>
    </source>
</evidence>
<name>A0CFL5_PARTE</name>
<organism evidence="2 3">
    <name type="scientific">Paramecium tetraurelia</name>
    <dbReference type="NCBI Taxonomy" id="5888"/>
    <lineage>
        <taxon>Eukaryota</taxon>
        <taxon>Sar</taxon>
        <taxon>Alveolata</taxon>
        <taxon>Ciliophora</taxon>
        <taxon>Intramacronucleata</taxon>
        <taxon>Oligohymenophorea</taxon>
        <taxon>Peniculida</taxon>
        <taxon>Parameciidae</taxon>
        <taxon>Paramecium</taxon>
    </lineage>
</organism>
<protein>
    <submittedName>
        <fullName evidence="2">Uncharacterized protein</fullName>
    </submittedName>
</protein>
<dbReference type="RefSeq" id="XP_001436979.1">
    <property type="nucleotide sequence ID" value="XM_001436942.1"/>
</dbReference>
<reference evidence="2 3" key="1">
    <citation type="journal article" date="2006" name="Nature">
        <title>Global trends of whole-genome duplications revealed by the ciliate Paramecium tetraurelia.</title>
        <authorList>
            <consortium name="Genoscope"/>
            <person name="Aury J.-M."/>
            <person name="Jaillon O."/>
            <person name="Duret L."/>
            <person name="Noel B."/>
            <person name="Jubin C."/>
            <person name="Porcel B.M."/>
            <person name="Segurens B."/>
            <person name="Daubin V."/>
            <person name="Anthouard V."/>
            <person name="Aiach N."/>
            <person name="Arnaiz O."/>
            <person name="Billaut A."/>
            <person name="Beisson J."/>
            <person name="Blanc I."/>
            <person name="Bouhouche K."/>
            <person name="Camara F."/>
            <person name="Duharcourt S."/>
            <person name="Guigo R."/>
            <person name="Gogendeau D."/>
            <person name="Katinka M."/>
            <person name="Keller A.-M."/>
            <person name="Kissmehl R."/>
            <person name="Klotz C."/>
            <person name="Koll F."/>
            <person name="Le Moue A."/>
            <person name="Lepere C."/>
            <person name="Malinsky S."/>
            <person name="Nowacki M."/>
            <person name="Nowak J.K."/>
            <person name="Plattner H."/>
            <person name="Poulain J."/>
            <person name="Ruiz F."/>
            <person name="Serrano V."/>
            <person name="Zagulski M."/>
            <person name="Dessen P."/>
            <person name="Betermier M."/>
            <person name="Weissenbach J."/>
            <person name="Scarpelli C."/>
            <person name="Schachter V."/>
            <person name="Sperling L."/>
            <person name="Meyer E."/>
            <person name="Cohen J."/>
            <person name="Wincker P."/>
        </authorList>
    </citation>
    <scope>NUCLEOTIDE SEQUENCE [LARGE SCALE GENOMIC DNA]</scope>
    <source>
        <strain evidence="2 3">Stock d4-2</strain>
    </source>
</reference>
<sequence length="153" mass="17932">MIQQQGQPEEVQKQDKKDDGRNASSHREEGRKGQSKRRDSSNESYSNQSSSFENKIGKRYYPHSEFKIHFYVRHVHMNGMSTNEFLSFIKRKGNVWQYLVNLAGSCDIVQIFNTQGSYCDVAIGMSNDDNAKISIHWQEALQFRKEWYDEINL</sequence>
<proteinExistence type="predicted"/>
<keyword evidence="3" id="KW-1185">Reference proteome</keyword>
<accession>A0CFL5</accession>
<dbReference type="Proteomes" id="UP000000600">
    <property type="component" value="Unassembled WGS sequence"/>
</dbReference>
<dbReference type="InParanoid" id="A0CFL5"/>
<dbReference type="AlphaFoldDB" id="A0CFL5"/>